<comment type="similarity">
    <text evidence="3">Belongs to the cytidine and deoxycytidylate deaminase family. ADAT3 subfamily.</text>
</comment>
<dbReference type="CDD" id="cd01285">
    <property type="entry name" value="nucleoside_deaminase"/>
    <property type="match status" value="1"/>
</dbReference>
<reference evidence="5" key="2">
    <citation type="submission" date="2025-08" db="UniProtKB">
        <authorList>
            <consortium name="Ensembl"/>
        </authorList>
    </citation>
    <scope>IDENTIFICATION</scope>
</reference>
<dbReference type="Proteomes" id="UP000007303">
    <property type="component" value="Unassembled WGS sequence"/>
</dbReference>
<organism evidence="5 6">
    <name type="scientific">Tetraodon nigroviridis</name>
    <name type="common">Spotted green pufferfish</name>
    <name type="synonym">Chelonodon nigroviridis</name>
    <dbReference type="NCBI Taxonomy" id="99883"/>
    <lineage>
        <taxon>Eukaryota</taxon>
        <taxon>Metazoa</taxon>
        <taxon>Chordata</taxon>
        <taxon>Craniata</taxon>
        <taxon>Vertebrata</taxon>
        <taxon>Euteleostomi</taxon>
        <taxon>Actinopterygii</taxon>
        <taxon>Neopterygii</taxon>
        <taxon>Teleostei</taxon>
        <taxon>Neoteleostei</taxon>
        <taxon>Acanthomorphata</taxon>
        <taxon>Eupercaria</taxon>
        <taxon>Tetraodontiformes</taxon>
        <taxon>Tetradontoidea</taxon>
        <taxon>Tetraodontidae</taxon>
        <taxon>Tetraodon</taxon>
    </lineage>
</organism>
<keyword evidence="6" id="KW-1185">Reference proteome</keyword>
<sequence>VEPRAKRWKGPGCVAEDSWEAYPVLSDEQSQDVELVEAFAAPILDKKETSRLVRELNAAHPFHGLQHLKRVRAVQDQGSAHSLEVLLCLVQDAPGTEAALSLDSLLSGAVGAAGLGPPFVVKVPARAPLTRPQFELVSQQWPTSFHEDKQLTVALRGQLFGPEQKARMESYMMAALAAAEAGRGLGMEPVGAAVVDPATDTLVAVGHDCRADHPLHHAVMVCIDLVARSQGGGRYCFRKYPSCRLARLDAAQPYICTGLDLYVTREPCVMCAMALVHSRIGRVFYGTVWSDGALGTKYKIHSQKDLNHRFEVFRGVLGRRCEELVKA</sequence>
<dbReference type="InterPro" id="IPR002125">
    <property type="entry name" value="CMP_dCMP_dom"/>
</dbReference>
<dbReference type="FunCoup" id="H3DE49">
    <property type="interactions" value="533"/>
</dbReference>
<dbReference type="InParanoid" id="H3DE49"/>
<keyword evidence="2" id="KW-0819">tRNA processing</keyword>
<proteinExistence type="inferred from homology"/>
<reference evidence="5" key="3">
    <citation type="submission" date="2025-09" db="UniProtKB">
        <authorList>
            <consortium name="Ensembl"/>
        </authorList>
    </citation>
    <scope>IDENTIFICATION</scope>
</reference>
<dbReference type="GO" id="GO:0005737">
    <property type="term" value="C:cytoplasm"/>
    <property type="evidence" value="ECO:0007669"/>
    <property type="project" value="TreeGrafter"/>
</dbReference>
<accession>H3DE49</accession>
<dbReference type="STRING" id="99883.ENSTNIP00000018792"/>
<dbReference type="AlphaFoldDB" id="H3DE49"/>
<dbReference type="Gene3D" id="3.40.140.10">
    <property type="entry name" value="Cytidine Deaminase, domain 2"/>
    <property type="match status" value="1"/>
</dbReference>
<evidence type="ECO:0000259" key="4">
    <source>
        <dbReference type="PROSITE" id="PS51747"/>
    </source>
</evidence>
<evidence type="ECO:0000256" key="2">
    <source>
        <dbReference type="ARBA" id="ARBA00022694"/>
    </source>
</evidence>
<dbReference type="PROSITE" id="PS51747">
    <property type="entry name" value="CYT_DCMP_DEAMINASES_2"/>
    <property type="match status" value="1"/>
</dbReference>
<comment type="cofactor">
    <cofactor evidence="1">
        <name>Zn(2+)</name>
        <dbReference type="ChEBI" id="CHEBI:29105"/>
    </cofactor>
</comment>
<feature type="domain" description="CMP/dCMP-type deaminase" evidence="4">
    <location>
        <begin position="166"/>
        <end position="313"/>
    </location>
</feature>
<dbReference type="GO" id="GO:0052717">
    <property type="term" value="F:tRNA-specific adenosine-34 deaminase activity"/>
    <property type="evidence" value="ECO:0007669"/>
    <property type="project" value="TreeGrafter"/>
</dbReference>
<name>H3DE49_TETNG</name>
<evidence type="ECO:0000256" key="3">
    <source>
        <dbReference type="ARBA" id="ARBA00038160"/>
    </source>
</evidence>
<evidence type="ECO:0000313" key="5">
    <source>
        <dbReference type="Ensembl" id="ENSTNIP00000018792.1"/>
    </source>
</evidence>
<protein>
    <submittedName>
        <fullName evidence="5">Adenosine deaminase tRNA specific 3</fullName>
    </submittedName>
</protein>
<dbReference type="GO" id="GO:0008033">
    <property type="term" value="P:tRNA processing"/>
    <property type="evidence" value="ECO:0007669"/>
    <property type="project" value="UniProtKB-KW"/>
</dbReference>
<dbReference type="OMA" id="QHWPTSF"/>
<dbReference type="PANTHER" id="PTHR11079">
    <property type="entry name" value="CYTOSINE DEAMINASE FAMILY MEMBER"/>
    <property type="match status" value="1"/>
</dbReference>
<dbReference type="FunFam" id="3.40.140.10:FF:000062">
    <property type="entry name" value="tRNA-specific adenosine deaminase-like protein 3"/>
    <property type="match status" value="1"/>
</dbReference>
<dbReference type="SMR" id="H3DE49"/>
<dbReference type="InterPro" id="IPR016193">
    <property type="entry name" value="Cytidine_deaminase-like"/>
</dbReference>
<dbReference type="Pfam" id="PF00383">
    <property type="entry name" value="dCMP_cyt_deam_1"/>
    <property type="match status" value="1"/>
</dbReference>
<dbReference type="GeneTree" id="ENSGT00390000010706"/>
<dbReference type="PANTHER" id="PTHR11079:SF156">
    <property type="entry name" value="INACTIVE TRNA-SPECIFIC ADENOSINE DEAMINASE-LIKE PROTEIN 3-RELATED"/>
    <property type="match status" value="1"/>
</dbReference>
<dbReference type="HOGENOM" id="CLU_013817_2_1_1"/>
<dbReference type="Ensembl" id="ENSTNIT00000019020.1">
    <property type="protein sequence ID" value="ENSTNIP00000018792.1"/>
    <property type="gene ID" value="ENSTNIG00000015717.1"/>
</dbReference>
<evidence type="ECO:0000256" key="1">
    <source>
        <dbReference type="ARBA" id="ARBA00001947"/>
    </source>
</evidence>
<reference evidence="6" key="1">
    <citation type="journal article" date="2004" name="Nature">
        <title>Genome duplication in the teleost fish Tetraodon nigroviridis reveals the early vertebrate proto-karyotype.</title>
        <authorList>
            <person name="Jaillon O."/>
            <person name="Aury J.-M."/>
            <person name="Brunet F."/>
            <person name="Petit J.-L."/>
            <person name="Stange-Thomann N."/>
            <person name="Mauceli E."/>
            <person name="Bouneau L."/>
            <person name="Fischer C."/>
            <person name="Ozouf-Costaz C."/>
            <person name="Bernot A."/>
            <person name="Nicaud S."/>
            <person name="Jaffe D."/>
            <person name="Fisher S."/>
            <person name="Lutfalla G."/>
            <person name="Dossat C."/>
            <person name="Segurens B."/>
            <person name="Dasilva C."/>
            <person name="Salanoubat M."/>
            <person name="Levy M."/>
            <person name="Boudet N."/>
            <person name="Castellano S."/>
            <person name="Anthouard V."/>
            <person name="Jubin C."/>
            <person name="Castelli V."/>
            <person name="Katinka M."/>
            <person name="Vacherie B."/>
            <person name="Biemont C."/>
            <person name="Skalli Z."/>
            <person name="Cattolico L."/>
            <person name="Poulain J."/>
            <person name="De Berardinis V."/>
            <person name="Cruaud C."/>
            <person name="Duprat S."/>
            <person name="Brottier P."/>
            <person name="Coutanceau J.-P."/>
            <person name="Gouzy J."/>
            <person name="Parra G."/>
            <person name="Lardier G."/>
            <person name="Chapple C."/>
            <person name="McKernan K.J."/>
            <person name="McEwan P."/>
            <person name="Bosak S."/>
            <person name="Kellis M."/>
            <person name="Volff J.-N."/>
            <person name="Guigo R."/>
            <person name="Zody M.C."/>
            <person name="Mesirov J."/>
            <person name="Lindblad-Toh K."/>
            <person name="Birren B."/>
            <person name="Nusbaum C."/>
            <person name="Kahn D."/>
            <person name="Robinson-Rechavi M."/>
            <person name="Laudet V."/>
            <person name="Schachter V."/>
            <person name="Quetier F."/>
            <person name="Saurin W."/>
            <person name="Scarpelli C."/>
            <person name="Wincker P."/>
            <person name="Lander E.S."/>
            <person name="Weissenbach J."/>
            <person name="Roest Crollius H."/>
        </authorList>
    </citation>
    <scope>NUCLEOTIDE SEQUENCE [LARGE SCALE GENOMIC DNA]</scope>
</reference>
<evidence type="ECO:0000313" key="6">
    <source>
        <dbReference type="Proteomes" id="UP000007303"/>
    </source>
</evidence>
<dbReference type="SUPFAM" id="SSF53927">
    <property type="entry name" value="Cytidine deaminase-like"/>
    <property type="match status" value="1"/>
</dbReference>
<dbReference type="GO" id="GO:0005634">
    <property type="term" value="C:nucleus"/>
    <property type="evidence" value="ECO:0007669"/>
    <property type="project" value="TreeGrafter"/>
</dbReference>